<name>A0AAQ3TBV6_PASNO</name>
<evidence type="ECO:0000256" key="1">
    <source>
        <dbReference type="ARBA" id="ARBA00022741"/>
    </source>
</evidence>
<reference evidence="3 4" key="1">
    <citation type="submission" date="2024-02" db="EMBL/GenBank/DDBJ databases">
        <title>High-quality chromosome-scale genome assembly of Pensacola bahiagrass (Paspalum notatum Flugge var. saurae).</title>
        <authorList>
            <person name="Vega J.M."/>
            <person name="Podio M."/>
            <person name="Orjuela J."/>
            <person name="Siena L.A."/>
            <person name="Pessino S.C."/>
            <person name="Combes M.C."/>
            <person name="Mariac C."/>
            <person name="Albertini E."/>
            <person name="Pupilli F."/>
            <person name="Ortiz J.P.A."/>
            <person name="Leblanc O."/>
        </authorList>
    </citation>
    <scope>NUCLEOTIDE SEQUENCE [LARGE SCALE GENOMIC DNA]</scope>
    <source>
        <strain evidence="3">R1</strain>
        <tissue evidence="3">Leaf</tissue>
    </source>
</reference>
<proteinExistence type="predicted"/>
<dbReference type="PANTHER" id="PTHR27005:SF283">
    <property type="entry name" value="OS02G0633066 PROTEIN"/>
    <property type="match status" value="1"/>
</dbReference>
<dbReference type="GO" id="GO:0007166">
    <property type="term" value="P:cell surface receptor signaling pathway"/>
    <property type="evidence" value="ECO:0007669"/>
    <property type="project" value="InterPro"/>
</dbReference>
<dbReference type="GO" id="GO:0004674">
    <property type="term" value="F:protein serine/threonine kinase activity"/>
    <property type="evidence" value="ECO:0007669"/>
    <property type="project" value="TreeGrafter"/>
</dbReference>
<feature type="non-terminal residue" evidence="3">
    <location>
        <position position="480"/>
    </location>
</feature>
<evidence type="ECO:0000313" key="4">
    <source>
        <dbReference type="Proteomes" id="UP001341281"/>
    </source>
</evidence>
<accession>A0AAQ3TBV6</accession>
<keyword evidence="2" id="KW-0067">ATP-binding</keyword>
<dbReference type="EMBL" id="CP144748">
    <property type="protein sequence ID" value="WVZ70111.1"/>
    <property type="molecule type" value="Genomic_DNA"/>
</dbReference>
<sequence length="480" mass="54102">MRNKGLLLERHIPIFVFLGKWCIRVLPYRILLSISKYPCILVNTPTCSFHQKIIHLNIVKFFGCCLETEVPLLMELMCLPIYLSCSGERHFLSPNFIEKLKDSTITEILDPQVIDEAIQIETDEISSLAEIYLKINGEERPTMRKVESRLHLLRLQSLVHGQLASFNALFHSPSCCHNHARGIYLAPSTRDFKHCPSSCGGVSIIYPFDIGPSCFRPGFEVIYNQSTRPPKPFLGSTSIKINNQYSWGGIYISASTNFNNVRSGLSNNLTWSFEAPRRSLILSDATSYGIMWVLWKTRNALVFEDKVIPSPEVVLYNLVMMIKSWVPLSRVKDQSCLDAMVGKLEDFIHQLSVIQADVPAVFANGTVKGFIEVLGGYKFDMSDLLSLNINESTIGVVSTYLLHIIKDQPSCQIAMKHEDYACGINLCQDYSGIKGYSCSWRHIPIGSIHFFSTGGSATHYFNSTRIVRRSGYGIVYKGVL</sequence>
<organism evidence="3 4">
    <name type="scientific">Paspalum notatum var. saurae</name>
    <dbReference type="NCBI Taxonomy" id="547442"/>
    <lineage>
        <taxon>Eukaryota</taxon>
        <taxon>Viridiplantae</taxon>
        <taxon>Streptophyta</taxon>
        <taxon>Embryophyta</taxon>
        <taxon>Tracheophyta</taxon>
        <taxon>Spermatophyta</taxon>
        <taxon>Magnoliopsida</taxon>
        <taxon>Liliopsida</taxon>
        <taxon>Poales</taxon>
        <taxon>Poaceae</taxon>
        <taxon>PACMAD clade</taxon>
        <taxon>Panicoideae</taxon>
        <taxon>Andropogonodae</taxon>
        <taxon>Paspaleae</taxon>
        <taxon>Paspalinae</taxon>
        <taxon>Paspalum</taxon>
    </lineage>
</organism>
<evidence type="ECO:0000256" key="2">
    <source>
        <dbReference type="ARBA" id="ARBA00022840"/>
    </source>
</evidence>
<gene>
    <name evidence="3" type="ORF">U9M48_018805</name>
</gene>
<dbReference type="AlphaFoldDB" id="A0AAQ3TBV6"/>
<keyword evidence="4" id="KW-1185">Reference proteome</keyword>
<dbReference type="InterPro" id="IPR045274">
    <property type="entry name" value="WAK-like"/>
</dbReference>
<evidence type="ECO:0000313" key="3">
    <source>
        <dbReference type="EMBL" id="WVZ70111.1"/>
    </source>
</evidence>
<dbReference type="GO" id="GO:0005886">
    <property type="term" value="C:plasma membrane"/>
    <property type="evidence" value="ECO:0007669"/>
    <property type="project" value="TreeGrafter"/>
</dbReference>
<dbReference type="GO" id="GO:0005524">
    <property type="term" value="F:ATP binding"/>
    <property type="evidence" value="ECO:0007669"/>
    <property type="project" value="UniProtKB-KW"/>
</dbReference>
<dbReference type="PANTHER" id="PTHR27005">
    <property type="entry name" value="WALL-ASSOCIATED RECEPTOR KINASE-LIKE 21"/>
    <property type="match status" value="1"/>
</dbReference>
<protein>
    <submittedName>
        <fullName evidence="3">Uncharacterized protein</fullName>
    </submittedName>
</protein>
<dbReference type="Proteomes" id="UP001341281">
    <property type="component" value="Chromosome 04"/>
</dbReference>
<keyword evidence="1" id="KW-0547">Nucleotide-binding</keyword>